<name>A0A1M6VQ23_9FIRM</name>
<dbReference type="STRING" id="1121322.SAMN02745136_03461"/>
<organism evidence="4 5">
    <name type="scientific">Anaerocolumna jejuensis DSM 15929</name>
    <dbReference type="NCBI Taxonomy" id="1121322"/>
    <lineage>
        <taxon>Bacteria</taxon>
        <taxon>Bacillati</taxon>
        <taxon>Bacillota</taxon>
        <taxon>Clostridia</taxon>
        <taxon>Lachnospirales</taxon>
        <taxon>Lachnospiraceae</taxon>
        <taxon>Anaerocolumna</taxon>
    </lineage>
</organism>
<dbReference type="PANTHER" id="PTHR43479:SF7">
    <property type="entry name" value="TETR-FAMILY TRANSCRIPTIONAL REGULATOR"/>
    <property type="match status" value="1"/>
</dbReference>
<keyword evidence="5" id="KW-1185">Reference proteome</keyword>
<dbReference type="GO" id="GO:0003677">
    <property type="term" value="F:DNA binding"/>
    <property type="evidence" value="ECO:0007669"/>
    <property type="project" value="UniProtKB-UniRule"/>
</dbReference>
<feature type="DNA-binding region" description="H-T-H motif" evidence="2">
    <location>
        <begin position="29"/>
        <end position="48"/>
    </location>
</feature>
<reference evidence="4 5" key="1">
    <citation type="submission" date="2016-11" db="EMBL/GenBank/DDBJ databases">
        <authorList>
            <person name="Jaros S."/>
            <person name="Januszkiewicz K."/>
            <person name="Wedrychowicz H."/>
        </authorList>
    </citation>
    <scope>NUCLEOTIDE SEQUENCE [LARGE SCALE GENOMIC DNA]</scope>
    <source>
        <strain evidence="4 5">DSM 15929</strain>
    </source>
</reference>
<evidence type="ECO:0000313" key="4">
    <source>
        <dbReference type="EMBL" id="SHK83657.1"/>
    </source>
</evidence>
<dbReference type="RefSeq" id="WP_073278102.1">
    <property type="nucleotide sequence ID" value="NZ_FRAC01000018.1"/>
</dbReference>
<evidence type="ECO:0000256" key="2">
    <source>
        <dbReference type="PROSITE-ProRule" id="PRU00335"/>
    </source>
</evidence>
<dbReference type="OrthoDB" id="9810250at2"/>
<gene>
    <name evidence="4" type="ORF">SAMN02745136_03461</name>
</gene>
<dbReference type="EMBL" id="FRAC01000018">
    <property type="protein sequence ID" value="SHK83657.1"/>
    <property type="molecule type" value="Genomic_DNA"/>
</dbReference>
<dbReference type="Pfam" id="PF00440">
    <property type="entry name" value="TetR_N"/>
    <property type="match status" value="1"/>
</dbReference>
<dbReference type="InterPro" id="IPR050624">
    <property type="entry name" value="HTH-type_Tx_Regulator"/>
</dbReference>
<proteinExistence type="predicted"/>
<evidence type="ECO:0000259" key="3">
    <source>
        <dbReference type="PROSITE" id="PS50977"/>
    </source>
</evidence>
<feature type="domain" description="HTH tetR-type" evidence="3">
    <location>
        <begin position="6"/>
        <end position="66"/>
    </location>
</feature>
<accession>A0A1M6VQ23</accession>
<dbReference type="SUPFAM" id="SSF46689">
    <property type="entry name" value="Homeodomain-like"/>
    <property type="match status" value="1"/>
</dbReference>
<dbReference type="InterPro" id="IPR009057">
    <property type="entry name" value="Homeodomain-like_sf"/>
</dbReference>
<dbReference type="Gene3D" id="1.10.357.10">
    <property type="entry name" value="Tetracycline Repressor, domain 2"/>
    <property type="match status" value="1"/>
</dbReference>
<evidence type="ECO:0000313" key="5">
    <source>
        <dbReference type="Proteomes" id="UP000184386"/>
    </source>
</evidence>
<protein>
    <submittedName>
        <fullName evidence="4">Transcriptional regulator, TetR family</fullName>
    </submittedName>
</protein>
<dbReference type="PANTHER" id="PTHR43479">
    <property type="entry name" value="ACREF/ENVCD OPERON REPRESSOR-RELATED"/>
    <property type="match status" value="1"/>
</dbReference>
<dbReference type="AlphaFoldDB" id="A0A1M6VQ23"/>
<keyword evidence="1 2" id="KW-0238">DNA-binding</keyword>
<dbReference type="Proteomes" id="UP000184386">
    <property type="component" value="Unassembled WGS sequence"/>
</dbReference>
<evidence type="ECO:0000256" key="1">
    <source>
        <dbReference type="ARBA" id="ARBA00023125"/>
    </source>
</evidence>
<dbReference type="PROSITE" id="PS50977">
    <property type="entry name" value="HTH_TETR_2"/>
    <property type="match status" value="1"/>
</dbReference>
<dbReference type="InterPro" id="IPR001647">
    <property type="entry name" value="HTH_TetR"/>
</dbReference>
<sequence length="180" mass="20784">MDLRVKKTEKAIRAALYQLIQEKPIEKITVRELSEIAEINKTTFYAHYDTIYDLIDRLEQETIESITEHLDDCSLLFEEPETFIQNMYSAMKIYPSIRLTLSSPSSQRFVEKLDNAIQNVLKHQNITMDQYHNLSTLLVFVMNGIIGLQKKHNLNDAQNDEIEYIAKFVKGGISALGLSK</sequence>